<keyword evidence="4" id="KW-1133">Transmembrane helix</keyword>
<reference evidence="5 6" key="1">
    <citation type="submission" date="2024-10" db="EMBL/GenBank/DDBJ databases">
        <title>The Natural Products Discovery Center: Release of the First 8490 Sequenced Strains for Exploring Actinobacteria Biosynthetic Diversity.</title>
        <authorList>
            <person name="Kalkreuter E."/>
            <person name="Kautsar S.A."/>
            <person name="Yang D."/>
            <person name="Bader C.D."/>
            <person name="Teijaro C.N."/>
            <person name="Fluegel L."/>
            <person name="Davis C.M."/>
            <person name="Simpson J.R."/>
            <person name="Lauterbach L."/>
            <person name="Steele A.D."/>
            <person name="Gui C."/>
            <person name="Meng S."/>
            <person name="Li G."/>
            <person name="Viehrig K."/>
            <person name="Ye F."/>
            <person name="Su P."/>
            <person name="Kiefer A.F."/>
            <person name="Nichols A."/>
            <person name="Cepeda A.J."/>
            <person name="Yan W."/>
            <person name="Fan B."/>
            <person name="Jiang Y."/>
            <person name="Adhikari A."/>
            <person name="Zheng C.-J."/>
            <person name="Schuster L."/>
            <person name="Cowan T.M."/>
            <person name="Smanski M.J."/>
            <person name="Chevrette M.G."/>
            <person name="De Carvalho L.P.S."/>
            <person name="Shen B."/>
        </authorList>
    </citation>
    <scope>NUCLEOTIDE SEQUENCE [LARGE SCALE GENOMIC DNA]</scope>
    <source>
        <strain evidence="5 6">NPDC004045</strain>
    </source>
</reference>
<dbReference type="PANTHER" id="PTHR37042:SF4">
    <property type="entry name" value="OUTER MEMBRANE PROTEIN RV1973"/>
    <property type="match status" value="1"/>
</dbReference>
<organism evidence="5 6">
    <name type="scientific">Nocardia thailandica</name>
    <dbReference type="NCBI Taxonomy" id="257275"/>
    <lineage>
        <taxon>Bacteria</taxon>
        <taxon>Bacillati</taxon>
        <taxon>Actinomycetota</taxon>
        <taxon>Actinomycetes</taxon>
        <taxon>Mycobacteriales</taxon>
        <taxon>Nocardiaceae</taxon>
        <taxon>Nocardia</taxon>
    </lineage>
</organism>
<accession>A0ABW6PJ70</accession>
<dbReference type="RefSeq" id="WP_387699351.1">
    <property type="nucleotide sequence ID" value="NZ_JBIAMX010000003.1"/>
</dbReference>
<feature type="compositionally biased region" description="Pro residues" evidence="3">
    <location>
        <begin position="21"/>
        <end position="37"/>
    </location>
</feature>
<comment type="caution">
    <text evidence="5">The sequence shown here is derived from an EMBL/GenBank/DDBJ whole genome shotgun (WGS) entry which is preliminary data.</text>
</comment>
<sequence length="304" mass="31172">MTDPNQPRPGEPAAQGATPAPAAPPGHLPPQGHPVPGGPASAAGHPADAGQPPPPAPSFPAAPGFPAGTSHPAPAGSHPAAGTGYPAAPIGHAPAPGYHPAPPGYADRPAAAGAPPPGFPPAAYGAAPYPDVPRRRGAVWPVLAIVAILVAVAGWVTAGALLLTDEPPAPEHPSVARDAARDAARQAACELTTAMSTYDYHDLSGFEASVVDRSTGELRRQFETTYDSLEQVMKQSQVTSHVEDLECLYRSGDGDKIDILSIFAQVRTNNAASAPQSTRLTITTTMRLVDGKWLAEKLDTPVTK</sequence>
<keyword evidence="2 4" id="KW-0472">Membrane</keyword>
<proteinExistence type="predicted"/>
<feature type="compositionally biased region" description="Low complexity" evidence="3">
    <location>
        <begin position="38"/>
        <end position="50"/>
    </location>
</feature>
<evidence type="ECO:0000313" key="5">
    <source>
        <dbReference type="EMBL" id="MFF0542432.1"/>
    </source>
</evidence>
<feature type="compositionally biased region" description="Low complexity" evidence="3">
    <location>
        <begin position="61"/>
        <end position="96"/>
    </location>
</feature>
<feature type="compositionally biased region" description="Pro residues" evidence="3">
    <location>
        <begin position="51"/>
        <end position="60"/>
    </location>
</feature>
<feature type="compositionally biased region" description="Low complexity" evidence="3">
    <location>
        <begin position="104"/>
        <end position="113"/>
    </location>
</feature>
<protein>
    <recommendedName>
        <fullName evidence="7">Mce-associated membrane protein</fullName>
    </recommendedName>
</protein>
<evidence type="ECO:0000256" key="2">
    <source>
        <dbReference type="ARBA" id="ARBA00023136"/>
    </source>
</evidence>
<name>A0ABW6PJ70_9NOCA</name>
<feature type="region of interest" description="Disordered" evidence="3">
    <location>
        <begin position="1"/>
        <end position="116"/>
    </location>
</feature>
<dbReference type="EMBL" id="JBIAMX010000003">
    <property type="protein sequence ID" value="MFF0542432.1"/>
    <property type="molecule type" value="Genomic_DNA"/>
</dbReference>
<evidence type="ECO:0000313" key="6">
    <source>
        <dbReference type="Proteomes" id="UP001601444"/>
    </source>
</evidence>
<feature type="compositionally biased region" description="Low complexity" evidence="3">
    <location>
        <begin position="11"/>
        <end position="20"/>
    </location>
</feature>
<feature type="transmembrane region" description="Helical" evidence="4">
    <location>
        <begin position="138"/>
        <end position="163"/>
    </location>
</feature>
<dbReference type="Proteomes" id="UP001601444">
    <property type="component" value="Unassembled WGS sequence"/>
</dbReference>
<gene>
    <name evidence="5" type="ORF">ACFYTF_06305</name>
</gene>
<dbReference type="PANTHER" id="PTHR37042">
    <property type="entry name" value="OUTER MEMBRANE PROTEIN RV1973"/>
    <property type="match status" value="1"/>
</dbReference>
<evidence type="ECO:0000256" key="3">
    <source>
        <dbReference type="SAM" id="MobiDB-lite"/>
    </source>
</evidence>
<comment type="subcellular location">
    <subcellularLocation>
        <location evidence="1">Membrane</location>
    </subcellularLocation>
</comment>
<feature type="compositionally biased region" description="Pro residues" evidence="3">
    <location>
        <begin position="1"/>
        <end position="10"/>
    </location>
</feature>
<keyword evidence="4" id="KW-0812">Transmembrane</keyword>
<evidence type="ECO:0000256" key="1">
    <source>
        <dbReference type="ARBA" id="ARBA00004370"/>
    </source>
</evidence>
<keyword evidence="6" id="KW-1185">Reference proteome</keyword>
<evidence type="ECO:0008006" key="7">
    <source>
        <dbReference type="Google" id="ProtNLM"/>
    </source>
</evidence>
<evidence type="ECO:0000256" key="4">
    <source>
        <dbReference type="SAM" id="Phobius"/>
    </source>
</evidence>